<dbReference type="Gene3D" id="1.10.260.40">
    <property type="entry name" value="lambda repressor-like DNA-binding domains"/>
    <property type="match status" value="1"/>
</dbReference>
<accession>A0A9X1MHP3</accession>
<dbReference type="PROSITE" id="PS50943">
    <property type="entry name" value="HTH_CROC1"/>
    <property type="match status" value="1"/>
</dbReference>
<dbReference type="SUPFAM" id="SSF47413">
    <property type="entry name" value="lambda repressor-like DNA-binding domains"/>
    <property type="match status" value="1"/>
</dbReference>
<keyword evidence="3" id="KW-1185">Reference proteome</keyword>
<dbReference type="AlphaFoldDB" id="A0A9X1MHP3"/>
<evidence type="ECO:0000313" key="3">
    <source>
        <dbReference type="Proteomes" id="UP001139158"/>
    </source>
</evidence>
<dbReference type="InterPro" id="IPR010982">
    <property type="entry name" value="Lambda_DNA-bd_dom_sf"/>
</dbReference>
<evidence type="ECO:0000313" key="2">
    <source>
        <dbReference type="EMBL" id="MCC3299415.1"/>
    </source>
</evidence>
<organism evidence="2 3">
    <name type="scientific">Arthrobacter caoxuetaonis</name>
    <dbReference type="NCBI Taxonomy" id="2886935"/>
    <lineage>
        <taxon>Bacteria</taxon>
        <taxon>Bacillati</taxon>
        <taxon>Actinomycetota</taxon>
        <taxon>Actinomycetes</taxon>
        <taxon>Micrococcales</taxon>
        <taxon>Micrococcaceae</taxon>
        <taxon>Arthrobacter</taxon>
    </lineage>
</organism>
<feature type="domain" description="HTH cro/C1-type" evidence="1">
    <location>
        <begin position="15"/>
        <end position="69"/>
    </location>
</feature>
<dbReference type="Proteomes" id="UP001139158">
    <property type="component" value="Unassembled WGS sequence"/>
</dbReference>
<dbReference type="Pfam" id="PF01381">
    <property type="entry name" value="HTH_3"/>
    <property type="match status" value="1"/>
</dbReference>
<evidence type="ECO:0000259" key="1">
    <source>
        <dbReference type="PROSITE" id="PS50943"/>
    </source>
</evidence>
<reference evidence="2" key="1">
    <citation type="submission" date="2021-10" db="EMBL/GenBank/DDBJ databases">
        <title>Novel species in genus Arthrobacter.</title>
        <authorList>
            <person name="Liu Y."/>
        </authorList>
    </citation>
    <scope>NUCLEOTIDE SEQUENCE</scope>
    <source>
        <strain evidence="2">Zg-Y453</strain>
    </source>
</reference>
<dbReference type="EMBL" id="JAJFZV010000018">
    <property type="protein sequence ID" value="MCC3299415.1"/>
    <property type="molecule type" value="Genomic_DNA"/>
</dbReference>
<sequence length="88" mass="9988">MTYEERLSAAIIVQLRVEMAARDWNQQVLSERLNIFPATLNRYLKGHRQVPIVTFIQMARVFGMKAAELLGAAEDRMEPANPETAAVE</sequence>
<proteinExistence type="predicted"/>
<dbReference type="CDD" id="cd00093">
    <property type="entry name" value="HTH_XRE"/>
    <property type="match status" value="1"/>
</dbReference>
<dbReference type="InterPro" id="IPR001387">
    <property type="entry name" value="Cro/C1-type_HTH"/>
</dbReference>
<dbReference type="GO" id="GO:0003677">
    <property type="term" value="F:DNA binding"/>
    <property type="evidence" value="ECO:0007669"/>
    <property type="project" value="InterPro"/>
</dbReference>
<dbReference type="RefSeq" id="WP_227897402.1">
    <property type="nucleotide sequence ID" value="NZ_CP099467.1"/>
</dbReference>
<protein>
    <submittedName>
        <fullName evidence="2">Helix-turn-helix transcriptional regulator</fullName>
    </submittedName>
</protein>
<comment type="caution">
    <text evidence="2">The sequence shown here is derived from an EMBL/GenBank/DDBJ whole genome shotgun (WGS) entry which is preliminary data.</text>
</comment>
<name>A0A9X1MHP3_9MICC</name>
<dbReference type="SMART" id="SM00530">
    <property type="entry name" value="HTH_XRE"/>
    <property type="match status" value="1"/>
</dbReference>
<gene>
    <name evidence="2" type="ORF">LJ757_16605</name>
</gene>